<keyword evidence="8" id="KW-1185">Reference proteome</keyword>
<feature type="domain" description="Methyltransferase type 11" evidence="5">
    <location>
        <begin position="42"/>
        <end position="133"/>
    </location>
</feature>
<keyword evidence="3" id="KW-0808">Transferase</keyword>
<evidence type="ECO:0000313" key="7">
    <source>
        <dbReference type="EMBL" id="MCU4725557.1"/>
    </source>
</evidence>
<dbReference type="Gene3D" id="3.40.50.150">
    <property type="entry name" value="Vaccinia Virus protein VP39"/>
    <property type="match status" value="1"/>
</dbReference>
<dbReference type="Pfam" id="PF08241">
    <property type="entry name" value="Methyltransf_11"/>
    <property type="match status" value="1"/>
</dbReference>
<evidence type="ECO:0000313" key="6">
    <source>
        <dbReference type="EMBL" id="MCU4716838.1"/>
    </source>
</evidence>
<sequence>MGFHTFDSSQADGLEDQTRFKYVSVDELLALFEPDEDSTVADLGSGTGFYTDEVAPYVGEIYAVDVQEEMHDYYRQKGLPDNVEPVTAEVGDLPFEDDTLDGAYSTMTYHEFAGEQSLAELARVCRPGARVAIADWGRAGAGERGPPLGERFDATEAATALESAGFEVERANDRRETFVLSALIE</sequence>
<comment type="caution">
    <text evidence="7">The sequence shown here is derived from an EMBL/GenBank/DDBJ whole genome shotgun (WGS) entry which is preliminary data.</text>
</comment>
<evidence type="ECO:0000313" key="8">
    <source>
        <dbReference type="Proteomes" id="UP001208186"/>
    </source>
</evidence>
<name>A0AAE3I916_9EURY</name>
<dbReference type="EMBL" id="JAOPKD010000001">
    <property type="protein sequence ID" value="MCU4725557.1"/>
    <property type="molecule type" value="Genomic_DNA"/>
</dbReference>
<dbReference type="RefSeq" id="WP_315907599.1">
    <property type="nucleotide sequence ID" value="NZ_JAOPKC010000001.1"/>
</dbReference>
<dbReference type="InterPro" id="IPR023576">
    <property type="entry name" value="UbiE/COQ5_MeTrFase_CS"/>
</dbReference>
<dbReference type="EMBL" id="JAOPKC010000001">
    <property type="protein sequence ID" value="MCU4716838.1"/>
    <property type="molecule type" value="Genomic_DNA"/>
</dbReference>
<reference evidence="7" key="1">
    <citation type="submission" date="2023-02" db="EMBL/GenBank/DDBJ databases">
        <title>Enrichment on poylsaccharides allowed isolation of novel metabolic and taxonomic groups of Haloarchaea.</title>
        <authorList>
            <person name="Sorokin D.Y."/>
            <person name="Elcheninov A.G."/>
            <person name="Khizhniak T.V."/>
            <person name="Kolganova T.V."/>
            <person name="Kublanov I.V."/>
        </authorList>
    </citation>
    <scope>NUCLEOTIDE SEQUENCE</scope>
    <source>
        <strain evidence="6 8">HArc-curdl5-1</strain>
        <strain evidence="7">HArc-curdl7</strain>
    </source>
</reference>
<dbReference type="SUPFAM" id="SSF53335">
    <property type="entry name" value="S-adenosyl-L-methionine-dependent methyltransferases"/>
    <property type="match status" value="1"/>
</dbReference>
<comment type="similarity">
    <text evidence="1">Belongs to the methyltransferase superfamily.</text>
</comment>
<keyword evidence="2 7" id="KW-0489">Methyltransferase</keyword>
<gene>
    <name evidence="7" type="ORF">OB914_01020</name>
    <name evidence="6" type="ORF">OB916_02000</name>
</gene>
<dbReference type="GO" id="GO:0008757">
    <property type="term" value="F:S-adenosylmethionine-dependent methyltransferase activity"/>
    <property type="evidence" value="ECO:0007669"/>
    <property type="project" value="InterPro"/>
</dbReference>
<evidence type="ECO:0000256" key="3">
    <source>
        <dbReference type="ARBA" id="ARBA00022679"/>
    </source>
</evidence>
<evidence type="ECO:0000256" key="4">
    <source>
        <dbReference type="ARBA" id="ARBA00022691"/>
    </source>
</evidence>
<dbReference type="InterPro" id="IPR013216">
    <property type="entry name" value="Methyltransf_11"/>
</dbReference>
<dbReference type="Proteomes" id="UP001209746">
    <property type="component" value="Unassembled WGS sequence"/>
</dbReference>
<dbReference type="AlphaFoldDB" id="A0AAE3I916"/>
<dbReference type="GO" id="GO:0032259">
    <property type="term" value="P:methylation"/>
    <property type="evidence" value="ECO:0007669"/>
    <property type="project" value="UniProtKB-KW"/>
</dbReference>
<proteinExistence type="inferred from homology"/>
<dbReference type="PANTHER" id="PTHR44942">
    <property type="entry name" value="METHYLTRANSF_11 DOMAIN-CONTAINING PROTEIN"/>
    <property type="match status" value="1"/>
</dbReference>
<evidence type="ECO:0000256" key="1">
    <source>
        <dbReference type="ARBA" id="ARBA00008361"/>
    </source>
</evidence>
<evidence type="ECO:0000259" key="5">
    <source>
        <dbReference type="Pfam" id="PF08241"/>
    </source>
</evidence>
<evidence type="ECO:0000313" key="9">
    <source>
        <dbReference type="Proteomes" id="UP001209746"/>
    </source>
</evidence>
<organism evidence="7 9">
    <name type="scientific">Halapricum hydrolyticum</name>
    <dbReference type="NCBI Taxonomy" id="2979991"/>
    <lineage>
        <taxon>Archaea</taxon>
        <taxon>Methanobacteriati</taxon>
        <taxon>Methanobacteriota</taxon>
        <taxon>Stenosarchaea group</taxon>
        <taxon>Halobacteria</taxon>
        <taxon>Halobacteriales</taxon>
        <taxon>Haloarculaceae</taxon>
        <taxon>Halapricum</taxon>
    </lineage>
</organism>
<dbReference type="PROSITE" id="PS01184">
    <property type="entry name" value="UBIE_2"/>
    <property type="match status" value="1"/>
</dbReference>
<accession>A0AAE3I916</accession>
<keyword evidence="4" id="KW-0949">S-adenosyl-L-methionine</keyword>
<dbReference type="CDD" id="cd02440">
    <property type="entry name" value="AdoMet_MTases"/>
    <property type="match status" value="1"/>
</dbReference>
<protein>
    <submittedName>
        <fullName evidence="7">Class I SAM-dependent methyltransferase</fullName>
    </submittedName>
</protein>
<dbReference type="InterPro" id="IPR051052">
    <property type="entry name" value="Diverse_substrate_MTase"/>
</dbReference>
<dbReference type="PANTHER" id="PTHR44942:SF4">
    <property type="entry name" value="METHYLTRANSFERASE TYPE 11 DOMAIN-CONTAINING PROTEIN"/>
    <property type="match status" value="1"/>
</dbReference>
<dbReference type="Proteomes" id="UP001208186">
    <property type="component" value="Unassembled WGS sequence"/>
</dbReference>
<evidence type="ECO:0000256" key="2">
    <source>
        <dbReference type="ARBA" id="ARBA00022603"/>
    </source>
</evidence>
<dbReference type="InterPro" id="IPR029063">
    <property type="entry name" value="SAM-dependent_MTases_sf"/>
</dbReference>